<evidence type="ECO:0000256" key="5">
    <source>
        <dbReference type="ARBA" id="ARBA00022801"/>
    </source>
</evidence>
<comment type="similarity">
    <text evidence="1 7">Belongs to the endoribonuclease YbeY family.</text>
</comment>
<sequence>MPLEINNLSGRRLNAKIFFLATEKFFRARRIKNYFLSLALVKDKEMCRLNRERLDHNYPTDVLAFNLGAEIKRGQDVLFGEIILDYEQIARQARKYGQSAAAELIFVFVHGLQHLAGEQDRTISEREAMHQRARAFLDKIGFYSSKKSSLFRR</sequence>
<keyword evidence="7" id="KW-0698">rRNA processing</keyword>
<protein>
    <recommendedName>
        <fullName evidence="7">Endoribonuclease YbeY</fullName>
        <ecNumber evidence="7">3.1.-.-</ecNumber>
    </recommendedName>
</protein>
<keyword evidence="4 7" id="KW-0255">Endonuclease</keyword>
<dbReference type="EMBL" id="PCSD01000072">
    <property type="protein sequence ID" value="PIP33693.1"/>
    <property type="molecule type" value="Genomic_DNA"/>
</dbReference>
<dbReference type="InterPro" id="IPR002036">
    <property type="entry name" value="YbeY"/>
</dbReference>
<proteinExistence type="inferred from homology"/>
<dbReference type="GO" id="GO:0008270">
    <property type="term" value="F:zinc ion binding"/>
    <property type="evidence" value="ECO:0007669"/>
    <property type="project" value="UniProtKB-UniRule"/>
</dbReference>
<dbReference type="PANTHER" id="PTHR46986">
    <property type="entry name" value="ENDORIBONUCLEASE YBEY, CHLOROPLASTIC"/>
    <property type="match status" value="1"/>
</dbReference>
<comment type="cofactor">
    <cofactor evidence="7">
        <name>Zn(2+)</name>
        <dbReference type="ChEBI" id="CHEBI:29105"/>
    </cofactor>
    <text evidence="7">Binds 1 zinc ion.</text>
</comment>
<dbReference type="GO" id="GO:0004521">
    <property type="term" value="F:RNA endonuclease activity"/>
    <property type="evidence" value="ECO:0007669"/>
    <property type="project" value="UniProtKB-UniRule"/>
</dbReference>
<accession>A0A2G9ZKI3</accession>
<dbReference type="NCBIfam" id="TIGR00043">
    <property type="entry name" value="rRNA maturation RNase YbeY"/>
    <property type="match status" value="1"/>
</dbReference>
<evidence type="ECO:0000256" key="3">
    <source>
        <dbReference type="ARBA" id="ARBA00022723"/>
    </source>
</evidence>
<evidence type="ECO:0000256" key="4">
    <source>
        <dbReference type="ARBA" id="ARBA00022759"/>
    </source>
</evidence>
<dbReference type="HAMAP" id="MF_00009">
    <property type="entry name" value="Endoribonucl_YbeY"/>
    <property type="match status" value="1"/>
</dbReference>
<evidence type="ECO:0000256" key="6">
    <source>
        <dbReference type="ARBA" id="ARBA00022833"/>
    </source>
</evidence>
<feature type="binding site" evidence="7">
    <location>
        <position position="114"/>
    </location>
    <ligand>
        <name>Zn(2+)</name>
        <dbReference type="ChEBI" id="CHEBI:29105"/>
        <note>catalytic</note>
    </ligand>
</feature>
<organism evidence="8 9">
    <name type="scientific">Candidatus Falkowbacteria bacterium CG23_combo_of_CG06-09_8_20_14_all_49_15</name>
    <dbReference type="NCBI Taxonomy" id="1974572"/>
    <lineage>
        <taxon>Bacteria</taxon>
        <taxon>Candidatus Falkowiibacteriota</taxon>
    </lineage>
</organism>
<evidence type="ECO:0000256" key="1">
    <source>
        <dbReference type="ARBA" id="ARBA00010875"/>
    </source>
</evidence>
<dbReference type="SUPFAM" id="SSF55486">
    <property type="entry name" value="Metalloproteases ('zincins'), catalytic domain"/>
    <property type="match status" value="1"/>
</dbReference>
<dbReference type="GO" id="GO:0004222">
    <property type="term" value="F:metalloendopeptidase activity"/>
    <property type="evidence" value="ECO:0007669"/>
    <property type="project" value="InterPro"/>
</dbReference>
<comment type="caution">
    <text evidence="8">The sequence shown here is derived from an EMBL/GenBank/DDBJ whole genome shotgun (WGS) entry which is preliminary data.</text>
</comment>
<comment type="function">
    <text evidence="7">Single strand-specific metallo-endoribonuclease involved in late-stage 70S ribosome quality control and in maturation of the 3' terminus of the 16S rRNA.</text>
</comment>
<dbReference type="GO" id="GO:0005737">
    <property type="term" value="C:cytoplasm"/>
    <property type="evidence" value="ECO:0007669"/>
    <property type="project" value="UniProtKB-SubCell"/>
</dbReference>
<dbReference type="Pfam" id="PF02130">
    <property type="entry name" value="YbeY"/>
    <property type="match status" value="1"/>
</dbReference>
<evidence type="ECO:0000313" key="9">
    <source>
        <dbReference type="Proteomes" id="UP000230729"/>
    </source>
</evidence>
<evidence type="ECO:0000256" key="2">
    <source>
        <dbReference type="ARBA" id="ARBA00022722"/>
    </source>
</evidence>
<dbReference type="EC" id="3.1.-.-" evidence="7"/>
<dbReference type="PANTHER" id="PTHR46986:SF1">
    <property type="entry name" value="ENDORIBONUCLEASE YBEY, CHLOROPLASTIC"/>
    <property type="match status" value="1"/>
</dbReference>
<reference evidence="8 9" key="1">
    <citation type="submission" date="2017-09" db="EMBL/GenBank/DDBJ databases">
        <title>Depth-based differentiation of microbial function through sediment-hosted aquifers and enrichment of novel symbionts in the deep terrestrial subsurface.</title>
        <authorList>
            <person name="Probst A.J."/>
            <person name="Ladd B."/>
            <person name="Jarett J.K."/>
            <person name="Geller-Mcgrath D.E."/>
            <person name="Sieber C.M."/>
            <person name="Emerson J.B."/>
            <person name="Anantharaman K."/>
            <person name="Thomas B.C."/>
            <person name="Malmstrom R."/>
            <person name="Stieglmeier M."/>
            <person name="Klingl A."/>
            <person name="Woyke T."/>
            <person name="Ryan C.M."/>
            <person name="Banfield J.F."/>
        </authorList>
    </citation>
    <scope>NUCLEOTIDE SEQUENCE [LARGE SCALE GENOMIC DNA]</scope>
    <source>
        <strain evidence="8">CG23_combo_of_CG06-09_8_20_14_all_49_15</strain>
    </source>
</reference>
<gene>
    <name evidence="7 8" type="primary">ybeY</name>
    <name evidence="8" type="ORF">COX22_03025</name>
</gene>
<comment type="subcellular location">
    <subcellularLocation>
        <location evidence="7">Cytoplasm</location>
    </subcellularLocation>
</comment>
<keyword evidence="7" id="KW-0690">Ribosome biogenesis</keyword>
<keyword evidence="5 7" id="KW-0378">Hydrolase</keyword>
<name>A0A2G9ZKI3_9BACT</name>
<feature type="binding site" evidence="7">
    <location>
        <position position="110"/>
    </location>
    <ligand>
        <name>Zn(2+)</name>
        <dbReference type="ChEBI" id="CHEBI:29105"/>
        <note>catalytic</note>
    </ligand>
</feature>
<dbReference type="Proteomes" id="UP000230729">
    <property type="component" value="Unassembled WGS sequence"/>
</dbReference>
<keyword evidence="6 7" id="KW-0862">Zinc</keyword>
<dbReference type="AlphaFoldDB" id="A0A2G9ZKI3"/>
<keyword evidence="2 7" id="KW-0540">Nuclease</keyword>
<evidence type="ECO:0000313" key="8">
    <source>
        <dbReference type="EMBL" id="PIP33693.1"/>
    </source>
</evidence>
<dbReference type="InterPro" id="IPR023091">
    <property type="entry name" value="MetalPrtase_cat_dom_sf_prd"/>
</dbReference>
<dbReference type="Gene3D" id="3.40.390.30">
    <property type="entry name" value="Metalloproteases ('zincins'), catalytic domain"/>
    <property type="match status" value="1"/>
</dbReference>
<dbReference type="GO" id="GO:0006364">
    <property type="term" value="P:rRNA processing"/>
    <property type="evidence" value="ECO:0007669"/>
    <property type="project" value="UniProtKB-UniRule"/>
</dbReference>
<evidence type="ECO:0000256" key="7">
    <source>
        <dbReference type="HAMAP-Rule" id="MF_00009"/>
    </source>
</evidence>
<keyword evidence="7" id="KW-0963">Cytoplasm</keyword>
<keyword evidence="3 7" id="KW-0479">Metal-binding</keyword>
<feature type="binding site" evidence="7">
    <location>
        <position position="120"/>
    </location>
    <ligand>
        <name>Zn(2+)</name>
        <dbReference type="ChEBI" id="CHEBI:29105"/>
        <note>catalytic</note>
    </ligand>
</feature>